<sequence>MTELIPTDDTAEPLHVVSKPTNKNPLQLLFYTAIHFGLPTADYTVVWKSAFLHDLWIIDYNANAATTLLLRNEDDFGMLDKDTCNEIETNNQGTAMKEAGSESFDENDKQEVDDDNEKVDADTEEIDYDNKEIADDNEKVDYDDNKELNDDDEEIDPGNETSETLKIIVETD</sequence>
<dbReference type="EMBL" id="JASPKY010000127">
    <property type="protein sequence ID" value="KAK9731769.1"/>
    <property type="molecule type" value="Genomic_DNA"/>
</dbReference>
<keyword evidence="3" id="KW-1185">Reference proteome</keyword>
<evidence type="ECO:0000313" key="2">
    <source>
        <dbReference type="EMBL" id="KAK9731769.1"/>
    </source>
</evidence>
<evidence type="ECO:0000313" key="3">
    <source>
        <dbReference type="Proteomes" id="UP001458880"/>
    </source>
</evidence>
<feature type="compositionally biased region" description="Basic and acidic residues" evidence="1">
    <location>
        <begin position="128"/>
        <end position="148"/>
    </location>
</feature>
<name>A0AAW1LBE3_POPJA</name>
<protein>
    <submittedName>
        <fullName evidence="2">Uncharacterized protein</fullName>
    </submittedName>
</protein>
<gene>
    <name evidence="2" type="ORF">QE152_g13350</name>
</gene>
<dbReference type="Proteomes" id="UP001458880">
    <property type="component" value="Unassembled WGS sequence"/>
</dbReference>
<accession>A0AAW1LBE3</accession>
<feature type="compositionally biased region" description="Acidic residues" evidence="1">
    <location>
        <begin position="111"/>
        <end position="127"/>
    </location>
</feature>
<evidence type="ECO:0000256" key="1">
    <source>
        <dbReference type="SAM" id="MobiDB-lite"/>
    </source>
</evidence>
<proteinExistence type="predicted"/>
<dbReference type="AlphaFoldDB" id="A0AAW1LBE3"/>
<feature type="region of interest" description="Disordered" evidence="1">
    <location>
        <begin position="87"/>
        <end position="172"/>
    </location>
</feature>
<organism evidence="2 3">
    <name type="scientific">Popillia japonica</name>
    <name type="common">Japanese beetle</name>
    <dbReference type="NCBI Taxonomy" id="7064"/>
    <lineage>
        <taxon>Eukaryota</taxon>
        <taxon>Metazoa</taxon>
        <taxon>Ecdysozoa</taxon>
        <taxon>Arthropoda</taxon>
        <taxon>Hexapoda</taxon>
        <taxon>Insecta</taxon>
        <taxon>Pterygota</taxon>
        <taxon>Neoptera</taxon>
        <taxon>Endopterygota</taxon>
        <taxon>Coleoptera</taxon>
        <taxon>Polyphaga</taxon>
        <taxon>Scarabaeiformia</taxon>
        <taxon>Scarabaeidae</taxon>
        <taxon>Rutelinae</taxon>
        <taxon>Popillia</taxon>
    </lineage>
</organism>
<comment type="caution">
    <text evidence="2">The sequence shown here is derived from an EMBL/GenBank/DDBJ whole genome shotgun (WGS) entry which is preliminary data.</text>
</comment>
<reference evidence="2 3" key="1">
    <citation type="journal article" date="2024" name="BMC Genomics">
        <title>De novo assembly and annotation of Popillia japonica's genome with initial clues to its potential as an invasive pest.</title>
        <authorList>
            <person name="Cucini C."/>
            <person name="Boschi S."/>
            <person name="Funari R."/>
            <person name="Cardaioli E."/>
            <person name="Iannotti N."/>
            <person name="Marturano G."/>
            <person name="Paoli F."/>
            <person name="Bruttini M."/>
            <person name="Carapelli A."/>
            <person name="Frati F."/>
            <person name="Nardi F."/>
        </authorList>
    </citation>
    <scope>NUCLEOTIDE SEQUENCE [LARGE SCALE GENOMIC DNA]</scope>
    <source>
        <strain evidence="2">DMR45628</strain>
    </source>
</reference>